<proteinExistence type="predicted"/>
<evidence type="ECO:0000313" key="2">
    <source>
        <dbReference type="Proteomes" id="UP000266673"/>
    </source>
</evidence>
<dbReference type="Proteomes" id="UP000266673">
    <property type="component" value="Unassembled WGS sequence"/>
</dbReference>
<gene>
    <name evidence="1" type="ORF">C2G38_2203373</name>
</gene>
<sequence>MTNITATLIKNGLLDENHYYGAYSRYWWRLSSINKKKNYYCESGSFSSIKPDLTSAISTVYKRIFNNQTCYSGFSVLEWTNESIIQQLLLNVQFISISFSLGEYKIFIFGIGPSSNFEWNYAGSGYKSSLLRTTNGKRVLYVSKIENNFCALEIYKDFNLKDRVEGSSPNEVWQRLKIYKYTGMQLYGLENLEVQSFIRQYHIPSCLPNNWSDYALMKFFFDHHLKRRTLADINWHTLFLNWHKNQNNIIELYSSLESLYSLDYQFSDRKIGAWRAMLRACGCHNITP</sequence>
<dbReference type="STRING" id="44941.A0A397UMI4"/>
<organism evidence="1 2">
    <name type="scientific">Gigaspora rosea</name>
    <dbReference type="NCBI Taxonomy" id="44941"/>
    <lineage>
        <taxon>Eukaryota</taxon>
        <taxon>Fungi</taxon>
        <taxon>Fungi incertae sedis</taxon>
        <taxon>Mucoromycota</taxon>
        <taxon>Glomeromycotina</taxon>
        <taxon>Glomeromycetes</taxon>
        <taxon>Diversisporales</taxon>
        <taxon>Gigasporaceae</taxon>
        <taxon>Gigaspora</taxon>
    </lineage>
</organism>
<protein>
    <submittedName>
        <fullName evidence="1">Uncharacterized protein</fullName>
    </submittedName>
</protein>
<evidence type="ECO:0000313" key="1">
    <source>
        <dbReference type="EMBL" id="RIB11452.1"/>
    </source>
</evidence>
<dbReference type="AlphaFoldDB" id="A0A397UMI4"/>
<comment type="caution">
    <text evidence="1">The sequence shown here is derived from an EMBL/GenBank/DDBJ whole genome shotgun (WGS) entry which is preliminary data.</text>
</comment>
<keyword evidence="2" id="KW-1185">Reference proteome</keyword>
<reference evidence="1 2" key="1">
    <citation type="submission" date="2018-06" db="EMBL/GenBank/DDBJ databases">
        <title>Comparative genomics reveals the genomic features of Rhizophagus irregularis, R. cerebriforme, R. diaphanum and Gigaspora rosea, and their symbiotic lifestyle signature.</title>
        <authorList>
            <person name="Morin E."/>
            <person name="San Clemente H."/>
            <person name="Chen E.C.H."/>
            <person name="De La Providencia I."/>
            <person name="Hainaut M."/>
            <person name="Kuo A."/>
            <person name="Kohler A."/>
            <person name="Murat C."/>
            <person name="Tang N."/>
            <person name="Roy S."/>
            <person name="Loubradou J."/>
            <person name="Henrissat B."/>
            <person name="Grigoriev I.V."/>
            <person name="Corradi N."/>
            <person name="Roux C."/>
            <person name="Martin F.M."/>
        </authorList>
    </citation>
    <scope>NUCLEOTIDE SEQUENCE [LARGE SCALE GENOMIC DNA]</scope>
    <source>
        <strain evidence="1 2">DAOM 194757</strain>
    </source>
</reference>
<name>A0A397UMI4_9GLOM</name>
<accession>A0A397UMI4</accession>
<dbReference type="OrthoDB" id="2436779at2759"/>
<dbReference type="EMBL" id="QKWP01001131">
    <property type="protein sequence ID" value="RIB11452.1"/>
    <property type="molecule type" value="Genomic_DNA"/>
</dbReference>